<dbReference type="Pfam" id="PF04932">
    <property type="entry name" value="Wzy_C"/>
    <property type="match status" value="1"/>
</dbReference>
<feature type="transmembrane region" description="Helical" evidence="5">
    <location>
        <begin position="202"/>
        <end position="221"/>
    </location>
</feature>
<evidence type="ECO:0000256" key="2">
    <source>
        <dbReference type="ARBA" id="ARBA00022692"/>
    </source>
</evidence>
<feature type="transmembrane region" description="Helical" evidence="5">
    <location>
        <begin position="155"/>
        <end position="170"/>
    </location>
</feature>
<dbReference type="PANTHER" id="PTHR37422:SF17">
    <property type="entry name" value="O-ANTIGEN LIGASE"/>
    <property type="match status" value="1"/>
</dbReference>
<gene>
    <name evidence="7" type="ORF">LNAT_P0164</name>
</gene>
<sequence>MKLLLWKPLFFLLLIIIFQIISFLWSTDLKLGLHNILIFLIFLIIMTSTYEIAKSYPKRILYVLIIYFIFLLIEVILVIIFRIYPLIELDFLHSNIAKIFINPNTIHGLFNGIRNNVFDPNKAGGFFVNANVAAAFLGINALICYSFFKIYNNNLLKIITFFLIIGVFFTGSKAGIILILSLLFLSFIIFYFLNKILTLQKIIYILFFINIIYLLIIFWGYNFLQSDFVKKTMSTTEIRLLIWKYGIEQFLQHPIIGLGFGGWQENFKIYALKMGIGTGFPPHNTLLYLWAQSGIFVVIFALLFIFYIIKFGLILIKSSIKELQGLGIAILGAFGWTFIHGMGTNFGLIGEIHMEIILATLLGYSLARLKFYQKKVIYENEYNNL</sequence>
<feature type="transmembrane region" description="Helical" evidence="5">
    <location>
        <begin position="33"/>
        <end position="53"/>
    </location>
</feature>
<dbReference type="InterPro" id="IPR051533">
    <property type="entry name" value="WaaL-like"/>
</dbReference>
<feature type="transmembrane region" description="Helical" evidence="5">
    <location>
        <begin position="9"/>
        <end position="27"/>
    </location>
</feature>
<name>A0A292YBG3_9BACT</name>
<evidence type="ECO:0000313" key="8">
    <source>
        <dbReference type="Proteomes" id="UP000217944"/>
    </source>
</evidence>
<dbReference type="EMBL" id="BDME01000001">
    <property type="protein sequence ID" value="GAX86869.1"/>
    <property type="molecule type" value="Genomic_DNA"/>
</dbReference>
<accession>A0A292YBG3</accession>
<evidence type="ECO:0000256" key="3">
    <source>
        <dbReference type="ARBA" id="ARBA00022989"/>
    </source>
</evidence>
<keyword evidence="2 5" id="KW-0812">Transmembrane</keyword>
<feature type="domain" description="O-antigen ligase-related" evidence="6">
    <location>
        <begin position="159"/>
        <end position="301"/>
    </location>
</feature>
<comment type="caution">
    <text evidence="7">The sequence shown here is derived from an EMBL/GenBank/DDBJ whole genome shotgun (WGS) entry which is preliminary data.</text>
</comment>
<evidence type="ECO:0000256" key="4">
    <source>
        <dbReference type="ARBA" id="ARBA00023136"/>
    </source>
</evidence>
<dbReference type="RefSeq" id="WP_096258033.1">
    <property type="nucleotide sequence ID" value="NZ_BDME01000001.1"/>
</dbReference>
<comment type="subcellular location">
    <subcellularLocation>
        <location evidence="1">Membrane</location>
        <topology evidence="1">Multi-pass membrane protein</topology>
    </subcellularLocation>
</comment>
<keyword evidence="4 5" id="KW-0472">Membrane</keyword>
<dbReference type="OrthoDB" id="4761355at2"/>
<dbReference type="PANTHER" id="PTHR37422">
    <property type="entry name" value="TEICHURONIC ACID BIOSYNTHESIS PROTEIN TUAE"/>
    <property type="match status" value="1"/>
</dbReference>
<reference evidence="7 8" key="1">
    <citation type="journal article" date="2017" name="Syst. Appl. Microbiol.">
        <title>Lebetimonas natsushimae sp. nov., a novel strictly anaerobic, moderately thermophilic chemoautotroph isolated from a deep-sea hydrothermal vent polychaete nest in the Mid-Okinawa Trough.</title>
        <authorList>
            <person name="Nagata R."/>
            <person name="Takaki Y."/>
            <person name="Tame A."/>
            <person name="Nunoura T."/>
            <person name="Muto H."/>
            <person name="Mino S."/>
            <person name="Sawayama S."/>
            <person name="Takai K."/>
            <person name="Nakagawa S."/>
        </authorList>
    </citation>
    <scope>NUCLEOTIDE SEQUENCE [LARGE SCALE GENOMIC DNA]</scope>
    <source>
        <strain evidence="7 8">HS1857</strain>
    </source>
</reference>
<dbReference type="GO" id="GO:0016020">
    <property type="term" value="C:membrane"/>
    <property type="evidence" value="ECO:0007669"/>
    <property type="project" value="UniProtKB-SubCell"/>
</dbReference>
<dbReference type="AlphaFoldDB" id="A0A292YBG3"/>
<dbReference type="Proteomes" id="UP000217944">
    <property type="component" value="Unassembled WGS sequence"/>
</dbReference>
<feature type="transmembrane region" description="Helical" evidence="5">
    <location>
        <begin position="126"/>
        <end position="148"/>
    </location>
</feature>
<dbReference type="InterPro" id="IPR007016">
    <property type="entry name" value="O-antigen_ligase-rel_domated"/>
</dbReference>
<evidence type="ECO:0000256" key="5">
    <source>
        <dbReference type="SAM" id="Phobius"/>
    </source>
</evidence>
<organism evidence="7 8">
    <name type="scientific">Lebetimonas natsushimae</name>
    <dbReference type="NCBI Taxonomy" id="1936991"/>
    <lineage>
        <taxon>Bacteria</taxon>
        <taxon>Pseudomonadati</taxon>
        <taxon>Campylobacterota</taxon>
        <taxon>Epsilonproteobacteria</taxon>
        <taxon>Nautiliales</taxon>
        <taxon>Nautiliaceae</taxon>
        <taxon>Lebetimonas</taxon>
    </lineage>
</organism>
<evidence type="ECO:0000313" key="7">
    <source>
        <dbReference type="EMBL" id="GAX86869.1"/>
    </source>
</evidence>
<feature type="transmembrane region" description="Helical" evidence="5">
    <location>
        <begin position="348"/>
        <end position="367"/>
    </location>
</feature>
<keyword evidence="3 5" id="KW-1133">Transmembrane helix</keyword>
<protein>
    <recommendedName>
        <fullName evidence="6">O-antigen ligase-related domain-containing protein</fullName>
    </recommendedName>
</protein>
<evidence type="ECO:0000256" key="1">
    <source>
        <dbReference type="ARBA" id="ARBA00004141"/>
    </source>
</evidence>
<feature type="transmembrane region" description="Helical" evidence="5">
    <location>
        <begin position="176"/>
        <end position="193"/>
    </location>
</feature>
<feature type="transmembrane region" description="Helical" evidence="5">
    <location>
        <begin position="289"/>
        <end position="316"/>
    </location>
</feature>
<feature type="transmembrane region" description="Helical" evidence="5">
    <location>
        <begin position="60"/>
        <end position="84"/>
    </location>
</feature>
<evidence type="ECO:0000259" key="6">
    <source>
        <dbReference type="Pfam" id="PF04932"/>
    </source>
</evidence>
<keyword evidence="8" id="KW-1185">Reference proteome</keyword>
<feature type="transmembrane region" description="Helical" evidence="5">
    <location>
        <begin position="323"/>
        <end position="342"/>
    </location>
</feature>
<proteinExistence type="predicted"/>